<evidence type="ECO:0000313" key="3">
    <source>
        <dbReference type="Proteomes" id="UP000546126"/>
    </source>
</evidence>
<feature type="transmembrane region" description="Helical" evidence="1">
    <location>
        <begin position="38"/>
        <end position="60"/>
    </location>
</feature>
<keyword evidence="1" id="KW-0472">Membrane</keyword>
<keyword evidence="3" id="KW-1185">Reference proteome</keyword>
<dbReference type="EMBL" id="JABWGO010000007">
    <property type="protein sequence ID" value="NUW43901.1"/>
    <property type="molecule type" value="Genomic_DNA"/>
</dbReference>
<organism evidence="2 3">
    <name type="scientific">Nonomuraea rhodomycinica</name>
    <dbReference type="NCBI Taxonomy" id="1712872"/>
    <lineage>
        <taxon>Bacteria</taxon>
        <taxon>Bacillati</taxon>
        <taxon>Actinomycetota</taxon>
        <taxon>Actinomycetes</taxon>
        <taxon>Streptosporangiales</taxon>
        <taxon>Streptosporangiaceae</taxon>
        <taxon>Nonomuraea</taxon>
    </lineage>
</organism>
<evidence type="ECO:0000256" key="1">
    <source>
        <dbReference type="SAM" id="Phobius"/>
    </source>
</evidence>
<reference evidence="2 3" key="1">
    <citation type="submission" date="2020-06" db="EMBL/GenBank/DDBJ databases">
        <authorList>
            <person name="Chanama M."/>
        </authorList>
    </citation>
    <scope>NUCLEOTIDE SEQUENCE [LARGE SCALE GENOMIC DNA]</scope>
    <source>
        <strain evidence="2 3">TBRC6557</strain>
    </source>
</reference>
<dbReference type="Proteomes" id="UP000546126">
    <property type="component" value="Unassembled WGS sequence"/>
</dbReference>
<evidence type="ECO:0000313" key="2">
    <source>
        <dbReference type="EMBL" id="NUW43901.1"/>
    </source>
</evidence>
<comment type="caution">
    <text evidence="2">The sequence shown here is derived from an EMBL/GenBank/DDBJ whole genome shotgun (WGS) entry which is preliminary data.</text>
</comment>
<keyword evidence="1" id="KW-1133">Transmembrane helix</keyword>
<keyword evidence="1" id="KW-0812">Transmembrane</keyword>
<accession>A0A7Y6IT27</accession>
<protein>
    <submittedName>
        <fullName evidence="2">Uncharacterized protein</fullName>
    </submittedName>
</protein>
<gene>
    <name evidence="2" type="ORF">HT134_27775</name>
</gene>
<name>A0A7Y6IT27_9ACTN</name>
<dbReference type="RefSeq" id="WP_175603397.1">
    <property type="nucleotide sequence ID" value="NZ_JABWGO010000007.1"/>
</dbReference>
<dbReference type="AlphaFoldDB" id="A0A7Y6IT27"/>
<sequence>MKRAAAGGRRPPLSADYLVGSACFGVAAPVSRTVPGKWMTILFIAKSAFLVGMNASAIAFTRIR</sequence>
<proteinExistence type="predicted"/>